<keyword evidence="2" id="KW-0472">Membrane</keyword>
<feature type="transmembrane region" description="Helical" evidence="2">
    <location>
        <begin position="122"/>
        <end position="140"/>
    </location>
</feature>
<dbReference type="GeneID" id="92359715"/>
<evidence type="ECO:0000256" key="1">
    <source>
        <dbReference type="SAM" id="MobiDB-lite"/>
    </source>
</evidence>
<dbReference type="Proteomes" id="UP000674143">
    <property type="component" value="Unassembled WGS sequence"/>
</dbReference>
<organism evidence="3 4">
    <name type="scientific">Leishmania orientalis</name>
    <dbReference type="NCBI Taxonomy" id="2249476"/>
    <lineage>
        <taxon>Eukaryota</taxon>
        <taxon>Discoba</taxon>
        <taxon>Euglenozoa</taxon>
        <taxon>Kinetoplastea</taxon>
        <taxon>Metakinetoplastina</taxon>
        <taxon>Trypanosomatida</taxon>
        <taxon>Trypanosomatidae</taxon>
        <taxon>Leishmaniinae</taxon>
        <taxon>Leishmania</taxon>
    </lineage>
</organism>
<reference evidence="4" key="2">
    <citation type="journal article" date="2021" name="Sci. Data">
        <title>Chromosome-scale genome sequencing, assembly and annotation of six genomes from subfamily Leishmaniinae.</title>
        <authorList>
            <person name="Almutairi H."/>
            <person name="Urbaniak M.D."/>
            <person name="Bates M.D."/>
            <person name="Jariyapan N."/>
            <person name="Kwakye-Nuako G."/>
            <person name="Thomaz Soccol V."/>
            <person name="Al-Salem W.S."/>
            <person name="Dillon R.J."/>
            <person name="Bates P.A."/>
            <person name="Gatherer D."/>
        </authorList>
    </citation>
    <scope>NUCLEOTIDE SEQUENCE [LARGE SCALE GENOMIC DNA]</scope>
</reference>
<dbReference type="KEGG" id="loi:92359715"/>
<proteinExistence type="predicted"/>
<protein>
    <recommendedName>
        <fullName evidence="5">Transmembrane protein</fullName>
    </recommendedName>
</protein>
<dbReference type="RefSeq" id="XP_067061718.1">
    <property type="nucleotide sequence ID" value="XM_067205781.1"/>
</dbReference>
<sequence>MGQPIGETAPFPPRTVTSFKPEIIYQNKTSGEMVRAINVSINAVNATLRNLSSRLGSAAATLKPTTSAPPFPMAASSGSSVGTGNNDVMTTTTTAAPLRDGLNTMDTTSLSEQVSQLSMVHLLAWFLLFASMTLLTVVLLNCCLRSQQDAADAAENDDDDEELRGKLTVASSVFSQGTHIEGPSSATSSSSRLLLSRGNLARQQFLESRKTGSAVKSYGGTASTSPAK</sequence>
<gene>
    <name evidence="3" type="ORF">LSCM4_03785</name>
</gene>
<accession>A0A836G3U9</accession>
<dbReference type="EMBL" id="JAFHLR010000028">
    <property type="protein sequence ID" value="KAG5474612.1"/>
    <property type="molecule type" value="Genomic_DNA"/>
</dbReference>
<evidence type="ECO:0000256" key="2">
    <source>
        <dbReference type="SAM" id="Phobius"/>
    </source>
</evidence>
<feature type="region of interest" description="Disordered" evidence="1">
    <location>
        <begin position="63"/>
        <end position="86"/>
    </location>
</feature>
<dbReference type="AlphaFoldDB" id="A0A836G3U9"/>
<evidence type="ECO:0000313" key="3">
    <source>
        <dbReference type="EMBL" id="KAG5474612.1"/>
    </source>
</evidence>
<evidence type="ECO:0000313" key="4">
    <source>
        <dbReference type="Proteomes" id="UP000674143"/>
    </source>
</evidence>
<keyword evidence="2" id="KW-1133">Transmembrane helix</keyword>
<evidence type="ECO:0008006" key="5">
    <source>
        <dbReference type="Google" id="ProtNLM"/>
    </source>
</evidence>
<comment type="caution">
    <text evidence="3">The sequence shown here is derived from an EMBL/GenBank/DDBJ whole genome shotgun (WGS) entry which is preliminary data.</text>
</comment>
<feature type="region of interest" description="Disordered" evidence="1">
    <location>
        <begin position="208"/>
        <end position="228"/>
    </location>
</feature>
<feature type="compositionally biased region" description="Polar residues" evidence="1">
    <location>
        <begin position="76"/>
        <end position="86"/>
    </location>
</feature>
<keyword evidence="2" id="KW-0812">Transmembrane</keyword>
<keyword evidence="4" id="KW-1185">Reference proteome</keyword>
<reference evidence="4" key="1">
    <citation type="journal article" date="2021" name="Microbiol. Resour. Announc.">
        <title>LGAAP: Leishmaniinae Genome Assembly and Annotation Pipeline.</title>
        <authorList>
            <person name="Almutairi H."/>
            <person name="Urbaniak M.D."/>
            <person name="Bates M.D."/>
            <person name="Jariyapan N."/>
            <person name="Kwakye-Nuako G."/>
            <person name="Thomaz-Soccol V."/>
            <person name="Al-Salem W.S."/>
            <person name="Dillon R.J."/>
            <person name="Bates P.A."/>
            <person name="Gatherer D."/>
        </authorList>
    </citation>
    <scope>NUCLEOTIDE SEQUENCE [LARGE SCALE GENOMIC DNA]</scope>
</reference>
<name>A0A836G3U9_9TRYP</name>